<organism evidence="1 2">
    <name type="scientific">Plakobranchus ocellatus</name>
    <dbReference type="NCBI Taxonomy" id="259542"/>
    <lineage>
        <taxon>Eukaryota</taxon>
        <taxon>Metazoa</taxon>
        <taxon>Spiralia</taxon>
        <taxon>Lophotrochozoa</taxon>
        <taxon>Mollusca</taxon>
        <taxon>Gastropoda</taxon>
        <taxon>Heterobranchia</taxon>
        <taxon>Euthyneura</taxon>
        <taxon>Panpulmonata</taxon>
        <taxon>Sacoglossa</taxon>
        <taxon>Placobranchoidea</taxon>
        <taxon>Plakobranchidae</taxon>
        <taxon>Plakobranchus</taxon>
    </lineage>
</organism>
<dbReference type="PANTHER" id="PTHR37984:SF5">
    <property type="entry name" value="PROTEIN NYNRIN-LIKE"/>
    <property type="match status" value="1"/>
</dbReference>
<keyword evidence="2" id="KW-1185">Reference proteome</keyword>
<protein>
    <submittedName>
        <fullName evidence="1">Pol polyprotein</fullName>
    </submittedName>
</protein>
<accession>A0AAV4BXL3</accession>
<gene>
    <name evidence="1" type="ORF">PoB_005057700</name>
</gene>
<dbReference type="SUPFAM" id="SSF56672">
    <property type="entry name" value="DNA/RNA polymerases"/>
    <property type="match status" value="1"/>
</dbReference>
<name>A0AAV4BXL3_9GAST</name>
<dbReference type="Gene3D" id="3.30.70.270">
    <property type="match status" value="2"/>
</dbReference>
<dbReference type="InterPro" id="IPR043128">
    <property type="entry name" value="Rev_trsase/Diguanyl_cyclase"/>
</dbReference>
<dbReference type="EMBL" id="BLXT01005594">
    <property type="protein sequence ID" value="GFO24072.1"/>
    <property type="molecule type" value="Genomic_DNA"/>
</dbReference>
<dbReference type="InterPro" id="IPR043502">
    <property type="entry name" value="DNA/RNA_pol_sf"/>
</dbReference>
<comment type="caution">
    <text evidence="1">The sequence shown here is derived from an EMBL/GenBank/DDBJ whole genome shotgun (WGS) entry which is preliminary data.</text>
</comment>
<proteinExistence type="predicted"/>
<sequence length="131" mass="14595">MRSTIVSTPYGHGTSGLRLRICLGASSSAQSHIDDLNAVFHQLQHHGLVIKLEKCLFGVSSLDFLGHQVSAAVKDFSQPRDVEALQEFLGIMNFNQRFIPNLASTLRPLYQVINTSKPCRALNRTNEMQSR</sequence>
<evidence type="ECO:0000313" key="1">
    <source>
        <dbReference type="EMBL" id="GFO24072.1"/>
    </source>
</evidence>
<dbReference type="AlphaFoldDB" id="A0AAV4BXL3"/>
<dbReference type="Proteomes" id="UP000735302">
    <property type="component" value="Unassembled WGS sequence"/>
</dbReference>
<evidence type="ECO:0000313" key="2">
    <source>
        <dbReference type="Proteomes" id="UP000735302"/>
    </source>
</evidence>
<reference evidence="1 2" key="1">
    <citation type="journal article" date="2021" name="Elife">
        <title>Chloroplast acquisition without the gene transfer in kleptoplastic sea slugs, Plakobranchus ocellatus.</title>
        <authorList>
            <person name="Maeda T."/>
            <person name="Takahashi S."/>
            <person name="Yoshida T."/>
            <person name="Shimamura S."/>
            <person name="Takaki Y."/>
            <person name="Nagai Y."/>
            <person name="Toyoda A."/>
            <person name="Suzuki Y."/>
            <person name="Arimoto A."/>
            <person name="Ishii H."/>
            <person name="Satoh N."/>
            <person name="Nishiyama T."/>
            <person name="Hasebe M."/>
            <person name="Maruyama T."/>
            <person name="Minagawa J."/>
            <person name="Obokata J."/>
            <person name="Shigenobu S."/>
        </authorList>
    </citation>
    <scope>NUCLEOTIDE SEQUENCE [LARGE SCALE GENOMIC DNA]</scope>
</reference>
<dbReference type="InterPro" id="IPR050951">
    <property type="entry name" value="Retrovirus_Pol_polyprotein"/>
</dbReference>
<dbReference type="PANTHER" id="PTHR37984">
    <property type="entry name" value="PROTEIN CBG26694"/>
    <property type="match status" value="1"/>
</dbReference>